<evidence type="ECO:0000313" key="2">
    <source>
        <dbReference type="Proteomes" id="UP000675121"/>
    </source>
</evidence>
<reference evidence="1" key="1">
    <citation type="submission" date="2021-02" db="EMBL/GenBank/DDBJ databases">
        <authorList>
            <person name="Vanwijnsberghe S."/>
        </authorList>
    </citation>
    <scope>NUCLEOTIDE SEQUENCE</scope>
    <source>
        <strain evidence="1">R-70211</strain>
    </source>
</reference>
<protein>
    <submittedName>
        <fullName evidence="1">Uncharacterized protein</fullName>
    </submittedName>
</protein>
<evidence type="ECO:0000313" key="1">
    <source>
        <dbReference type="EMBL" id="CAE6872371.1"/>
    </source>
</evidence>
<organism evidence="1 2">
    <name type="scientific">Paraburkholderia domus</name>
    <dbReference type="NCBI Taxonomy" id="2793075"/>
    <lineage>
        <taxon>Bacteria</taxon>
        <taxon>Pseudomonadati</taxon>
        <taxon>Pseudomonadota</taxon>
        <taxon>Betaproteobacteria</taxon>
        <taxon>Burkholderiales</taxon>
        <taxon>Burkholderiaceae</taxon>
        <taxon>Paraburkholderia</taxon>
    </lineage>
</organism>
<sequence>MQSVLRLIPQNDAIWLAQPSQAKKGKRYLSTGRRFFILNAVNVHVLLPTNVRHFNLGLDKVFEPFHRTRILFVLNSSPFFLYQKLADHPRDCVFIKLTRVNVLYTRACYALLLRAAKWTSISTENTTKCKPAKVSGNRS</sequence>
<comment type="caution">
    <text evidence="1">The sequence shown here is derived from an EMBL/GenBank/DDBJ whole genome shotgun (WGS) entry which is preliminary data.</text>
</comment>
<keyword evidence="2" id="KW-1185">Reference proteome</keyword>
<accession>A0A9N8MM56</accession>
<proteinExistence type="predicted"/>
<dbReference type="AlphaFoldDB" id="A0A9N8MM56"/>
<dbReference type="EMBL" id="CAJNAS010000003">
    <property type="protein sequence ID" value="CAE6872371.1"/>
    <property type="molecule type" value="Genomic_DNA"/>
</dbReference>
<name>A0A9N8MM56_9BURK</name>
<dbReference type="Proteomes" id="UP000675121">
    <property type="component" value="Unassembled WGS sequence"/>
</dbReference>
<gene>
    <name evidence="1" type="ORF">R70211_01354</name>
</gene>